<accession>A0A7W7D7H1</accession>
<dbReference type="EMBL" id="JACHND010000001">
    <property type="protein sequence ID" value="MBB4700371.1"/>
    <property type="molecule type" value="Genomic_DNA"/>
</dbReference>
<proteinExistence type="predicted"/>
<dbReference type="AlphaFoldDB" id="A0A7W7D7H1"/>
<evidence type="ECO:0000313" key="1">
    <source>
        <dbReference type="EMBL" id="MBB4700371.1"/>
    </source>
</evidence>
<gene>
    <name evidence="1" type="ORF">BJ982_001915</name>
</gene>
<name>A0A7W7D7H1_9ACTN</name>
<dbReference type="RefSeq" id="WP_184878519.1">
    <property type="nucleotide sequence ID" value="NZ_BOOV01000030.1"/>
</dbReference>
<comment type="caution">
    <text evidence="1">The sequence shown here is derived from an EMBL/GenBank/DDBJ whole genome shotgun (WGS) entry which is preliminary data.</text>
</comment>
<reference evidence="1 2" key="1">
    <citation type="submission" date="2020-08" db="EMBL/GenBank/DDBJ databases">
        <title>Sequencing the genomes of 1000 actinobacteria strains.</title>
        <authorList>
            <person name="Klenk H.-P."/>
        </authorList>
    </citation>
    <scope>NUCLEOTIDE SEQUENCE [LARGE SCALE GENOMIC DNA]</scope>
    <source>
        <strain evidence="1 2">DSM 45784</strain>
    </source>
</reference>
<evidence type="ECO:0000313" key="2">
    <source>
        <dbReference type="Proteomes" id="UP000542210"/>
    </source>
</evidence>
<sequence length="411" mass="44820">MLSVSAVAQTALASLVRTIARWEREEKSIVPGERYRFLLGYVYACHGDDVLTGPGSDFDELMSAFAGYGVSDERISELRDQIASMPSRCQSTSIFLPPGLARDVSRTLAAPETLSDELVARIHQSVLEVNSRIGDVPFTRLQLALAPAVEASRLLVAVKPPGPIRTRLARTAANTFMIAARIAFEVRDDDVSTEMYARALGAGRSLPLWEQAAIRTSQALVTLYSTRDVSAARAVADLAVRDAGRSDSRIMRSRAHALQAEMAARSRREKHALAGLNLAWCEAQATADADPAAGRFTIGYLEGFEGACNLHLGRTTEAEPQLLRSVTSLDHPRQIVQRAIVTADLALARLRNGAPDSAAELLHDCVNMAATARARVSCLRIAQTRRELRPWRTEPFVADLDDHINETLLNA</sequence>
<protein>
    <recommendedName>
        <fullName evidence="3">XRE family transcriptional regulator</fullName>
    </recommendedName>
</protein>
<keyword evidence="2" id="KW-1185">Reference proteome</keyword>
<evidence type="ECO:0008006" key="3">
    <source>
        <dbReference type="Google" id="ProtNLM"/>
    </source>
</evidence>
<organism evidence="1 2">
    <name type="scientific">Sphaerisporangium siamense</name>
    <dbReference type="NCBI Taxonomy" id="795645"/>
    <lineage>
        <taxon>Bacteria</taxon>
        <taxon>Bacillati</taxon>
        <taxon>Actinomycetota</taxon>
        <taxon>Actinomycetes</taxon>
        <taxon>Streptosporangiales</taxon>
        <taxon>Streptosporangiaceae</taxon>
        <taxon>Sphaerisporangium</taxon>
    </lineage>
</organism>
<dbReference type="Proteomes" id="UP000542210">
    <property type="component" value="Unassembled WGS sequence"/>
</dbReference>